<accession>A0A0A2LXA2</accession>
<dbReference type="InterPro" id="IPR045474">
    <property type="entry name" value="GEVED"/>
</dbReference>
<proteinExistence type="predicted"/>
<dbReference type="Gene3D" id="2.60.40.10">
    <property type="entry name" value="Immunoglobulins"/>
    <property type="match status" value="2"/>
</dbReference>
<dbReference type="eggNOG" id="COG1404">
    <property type="taxonomic scope" value="Bacteria"/>
</dbReference>
<dbReference type="eggNOG" id="COG3227">
    <property type="taxonomic scope" value="Bacteria"/>
</dbReference>
<protein>
    <recommendedName>
        <fullName evidence="1">Fibronectin type-III domain-containing protein</fullName>
    </recommendedName>
</protein>
<dbReference type="EMBL" id="JRLX01000046">
    <property type="protein sequence ID" value="KGO84614.1"/>
    <property type="molecule type" value="Genomic_DNA"/>
</dbReference>
<evidence type="ECO:0000259" key="1">
    <source>
        <dbReference type="PROSITE" id="PS50853"/>
    </source>
</evidence>
<dbReference type="InterPro" id="IPR003961">
    <property type="entry name" value="FN3_dom"/>
</dbReference>
<dbReference type="AlphaFoldDB" id="A0A0A2LXA2"/>
<dbReference type="InterPro" id="IPR013783">
    <property type="entry name" value="Ig-like_fold"/>
</dbReference>
<dbReference type="Proteomes" id="UP000030152">
    <property type="component" value="Unassembled WGS sequence"/>
</dbReference>
<dbReference type="InterPro" id="IPR036116">
    <property type="entry name" value="FN3_sf"/>
</dbReference>
<keyword evidence="3" id="KW-1185">Reference proteome</keyword>
<feature type="domain" description="Fibronectin type-III" evidence="1">
    <location>
        <begin position="640"/>
        <end position="732"/>
    </location>
</feature>
<dbReference type="STRING" id="1121895.GCA_000378485_01803"/>
<gene>
    <name evidence="2" type="ORF">Q765_20670</name>
</gene>
<organism evidence="2 3">
    <name type="scientific">Flavobacterium rivuli WB 3.3-2 = DSM 21788</name>
    <dbReference type="NCBI Taxonomy" id="1121895"/>
    <lineage>
        <taxon>Bacteria</taxon>
        <taxon>Pseudomonadati</taxon>
        <taxon>Bacteroidota</taxon>
        <taxon>Flavobacteriia</taxon>
        <taxon>Flavobacteriales</taxon>
        <taxon>Flavobacteriaceae</taxon>
        <taxon>Flavobacterium</taxon>
    </lineage>
</organism>
<dbReference type="RefSeq" id="WP_020212958.1">
    <property type="nucleotide sequence ID" value="NZ_JRLX01000046.1"/>
</dbReference>
<comment type="caution">
    <text evidence="2">The sequence shown here is derived from an EMBL/GenBank/DDBJ whole genome shotgun (WGS) entry which is preliminary data.</text>
</comment>
<dbReference type="NCBIfam" id="NF033708">
    <property type="entry name" value="T9SS_Cterm_ChiA"/>
    <property type="match status" value="1"/>
</dbReference>
<dbReference type="Pfam" id="PF20009">
    <property type="entry name" value="GEVED"/>
    <property type="match status" value="3"/>
</dbReference>
<reference evidence="2 3" key="1">
    <citation type="submission" date="2013-09" db="EMBL/GenBank/DDBJ databases">
        <authorList>
            <person name="Zeng Z."/>
            <person name="Chen C."/>
        </authorList>
    </citation>
    <scope>NUCLEOTIDE SEQUENCE [LARGE SCALE GENOMIC DNA]</scope>
    <source>
        <strain evidence="2 3">WB 3.3-2</strain>
    </source>
</reference>
<dbReference type="SMART" id="SM00060">
    <property type="entry name" value="FN3"/>
    <property type="match status" value="5"/>
</dbReference>
<name>A0A0A2LXA2_9FLAO</name>
<dbReference type="OrthoDB" id="6278496at2"/>
<sequence>MKKLYNLKAPRLLSSAFTKKLLFTGLLLVISITSIAQTAYCVPAPTSVDGIGITNVTIGAINNTTTDEEGNYGNYTAQTVTVGQTVVQPFSITFSTGYEYNTKIWIDWNNDFDFNDAGEEVFSGTSSSDNPATITGTFTVPVTASLGNHRLRIGGVYGDTATPCYDFSYGSYEDYTLVVTTPPSCITPTNAIGTTTAPGSATLSWTAPAIGNAPEGYEYVVSTNNALPTGSGTPTTATTATASIDNGVFYYLHVRANCGDGDYSQWITSERFIYILGDTCSTALNLQTLTSPYTSSTIGANNDYSNSCNDTRGADIFYAIEVPLGYVLNIEQTDSDYDSVHTIFYGNCNTGTTLECIGYGNSGTVWENTTLGTQTVYWVQTGNFGSTGTFTLDWSLTAPPACNIPRNVTGTMTSLTTADVNWTLPVTGNPTGYEYAVTQTETPPESGTLITGLSVSGVTTVANAYNYVHVRTNCGSDGFSDWVTYAFYSGHCMPNSSFLNFYNIISFNTSDSSGTDIANNTAQTQAYTNNFNTMAVSQLPGNHFVYTAQVDDFTSLGIWVDWNNDLDFSDEGELVASHSYQGVTEIYTGTITIPAATAPGNYRMRVRSRNTVGTNPCSTYEYGTAQDYAVTVGNPPLCFNPVNLSAVASAQGTANLSWDAESLGTTPEGYEYTITTTATAPESGTFTTTTTIQDYPGLTVGTYYYLHVRTSCGNGNYSQWVTSLKFRYFEGDTCDTAINLAAFTSPYTHTTVGAANDYTPACDSFVFAPDLFYYIEVPNGYTLVAQLDSSDYNSNYSLFYGNCISQTPIVCLQSGGFPVPWENITGSAQNVYWVQDGGNNSEGTFTISWHLLPPAACDKPRTLNANPTSITSATVSWALPNTGAPAGYEYAVTQSATPPESGTFTNVRLATVTNVAANANNYLHVRSICGEDGNSVWETITFFSGYCIPENTQEAYYITSVSTSGAETNFSSNDNSFNAYTDYTAQYAVTSYPGGTFNMQATAPVTTDTYLYSVWIDWNNNFDFTDAGERVISTVTLASPANLGSITIPAQTPLGSYRMRIRNLYTGSPVNSCGLGLGEAEDYIINIVATPSCLPPFNPSVTPTDAGYANLNWNAPQLGGAPTGYEYVFSTSSTPPTGSGTPSASFFVGDAPYDPAQSVYLFVRSVCGDGDYSTWATMNILGANTPQLLSNSIIVYKETGGITITSANTVITGVTIYDTRGRKLYSQSDINNSKTEITGLQVQQQVLIVEVTTTAGKVSKRIVY</sequence>
<evidence type="ECO:0000313" key="3">
    <source>
        <dbReference type="Proteomes" id="UP000030152"/>
    </source>
</evidence>
<evidence type="ECO:0000313" key="2">
    <source>
        <dbReference type="EMBL" id="KGO84614.1"/>
    </source>
</evidence>
<dbReference type="SUPFAM" id="SSF49265">
    <property type="entry name" value="Fibronectin type III"/>
    <property type="match status" value="2"/>
</dbReference>
<dbReference type="PROSITE" id="PS50853">
    <property type="entry name" value="FN3"/>
    <property type="match status" value="1"/>
</dbReference>